<reference evidence="9 10" key="1">
    <citation type="submission" date="2014-05" db="EMBL/GenBank/DDBJ databases">
        <title>Draft genome sequence of Amycolatopsis rifamycinica DSM 46095.</title>
        <authorList>
            <person name="Lal R."/>
            <person name="Saxena A."/>
            <person name="Kumari R."/>
            <person name="Mukherjee U."/>
            <person name="Singh P."/>
            <person name="Sangwan N."/>
            <person name="Mahato N.K."/>
        </authorList>
    </citation>
    <scope>NUCLEOTIDE SEQUENCE [LARGE SCALE GENOMIC DNA]</scope>
    <source>
        <strain evidence="9 10">DSM 46095</strain>
    </source>
</reference>
<evidence type="ECO:0000313" key="10">
    <source>
        <dbReference type="Proteomes" id="UP000027345"/>
    </source>
</evidence>
<feature type="domain" description="DUF7617" evidence="7">
    <location>
        <begin position="198"/>
        <end position="299"/>
    </location>
</feature>
<comment type="subcellular location">
    <subcellularLocation>
        <location evidence="1">Secreted</location>
    </subcellularLocation>
</comment>
<dbReference type="InterPro" id="IPR057172">
    <property type="entry name" value="DUF7850"/>
</dbReference>
<feature type="chain" id="PRO_5038464745" description="SD-repeat containing protein B domain-containing protein" evidence="5">
    <location>
        <begin position="25"/>
        <end position="544"/>
    </location>
</feature>
<dbReference type="GO" id="GO:0005576">
    <property type="term" value="C:extracellular region"/>
    <property type="evidence" value="ECO:0007669"/>
    <property type="project" value="UniProtKB-SubCell"/>
</dbReference>
<dbReference type="Gene3D" id="2.60.40.10">
    <property type="entry name" value="Immunoglobulins"/>
    <property type="match status" value="2"/>
</dbReference>
<dbReference type="EMBL" id="JMQI01000068">
    <property type="protein sequence ID" value="KDN17849.1"/>
    <property type="molecule type" value="Genomic_DNA"/>
</dbReference>
<dbReference type="Pfam" id="PF24593">
    <property type="entry name" value="DUF7617"/>
    <property type="match status" value="1"/>
</dbReference>
<dbReference type="InterPro" id="IPR051417">
    <property type="entry name" value="SDr/BOS_complex"/>
</dbReference>
<dbReference type="InterPro" id="IPR055388">
    <property type="entry name" value="DUF7617"/>
</dbReference>
<evidence type="ECO:0000256" key="5">
    <source>
        <dbReference type="SAM" id="SignalP"/>
    </source>
</evidence>
<organism evidence="9 10">
    <name type="scientific">Amycolatopsis rifamycinica</name>
    <dbReference type="NCBI Taxonomy" id="287986"/>
    <lineage>
        <taxon>Bacteria</taxon>
        <taxon>Bacillati</taxon>
        <taxon>Actinomycetota</taxon>
        <taxon>Actinomycetes</taxon>
        <taxon>Pseudonocardiales</taxon>
        <taxon>Pseudonocardiaceae</taxon>
        <taxon>Amycolatopsis</taxon>
    </lineage>
</organism>
<feature type="signal peptide" evidence="5">
    <location>
        <begin position="1"/>
        <end position="24"/>
    </location>
</feature>
<proteinExistence type="predicted"/>
<dbReference type="GO" id="GO:0005975">
    <property type="term" value="P:carbohydrate metabolic process"/>
    <property type="evidence" value="ECO:0007669"/>
    <property type="project" value="UniProtKB-ARBA"/>
</dbReference>
<dbReference type="InterPro" id="IPR013783">
    <property type="entry name" value="Ig-like_fold"/>
</dbReference>
<gene>
    <name evidence="9" type="ORF">DV20_34075</name>
</gene>
<feature type="compositionally biased region" description="Basic and acidic residues" evidence="4">
    <location>
        <begin position="498"/>
        <end position="511"/>
    </location>
</feature>
<evidence type="ECO:0000259" key="6">
    <source>
        <dbReference type="Pfam" id="PF17210"/>
    </source>
</evidence>
<feature type="region of interest" description="Disordered" evidence="4">
    <location>
        <begin position="498"/>
        <end position="544"/>
    </location>
</feature>
<evidence type="ECO:0000259" key="7">
    <source>
        <dbReference type="Pfam" id="PF24593"/>
    </source>
</evidence>
<dbReference type="SUPFAM" id="SSF117074">
    <property type="entry name" value="Hypothetical protein PA1324"/>
    <property type="match status" value="2"/>
</dbReference>
<dbReference type="eggNOG" id="COG4932">
    <property type="taxonomic scope" value="Bacteria"/>
</dbReference>
<dbReference type="Proteomes" id="UP000027345">
    <property type="component" value="Unassembled WGS sequence"/>
</dbReference>
<keyword evidence="3 5" id="KW-0732">Signal</keyword>
<dbReference type="RefSeq" id="WP_043787140.1">
    <property type="nucleotide sequence ID" value="NZ_JMQI01000068.1"/>
</dbReference>
<accession>A0A066U153</accession>
<dbReference type="Gene3D" id="2.60.120.260">
    <property type="entry name" value="Galactose-binding domain-like"/>
    <property type="match status" value="1"/>
</dbReference>
<dbReference type="PANTHER" id="PTHR23303:SF15">
    <property type="entry name" value="COLOSSIN-A"/>
    <property type="match status" value="1"/>
</dbReference>
<dbReference type="InterPro" id="IPR047589">
    <property type="entry name" value="DUF11_rpt"/>
</dbReference>
<sequence>MIFSGRTVAVAVVAIAAAVVPASASIAEGAPPVCGGLAANPSVELAARNGAPDGYLFAPAAPVPPGTPAAKVPRLLTVPEYAVDGQRAAVIQTPDGKTSTAYQTARFVPGGVYTLSVWTASRAPRYEPATGLRFYDATGTQIQETKLVADHFSGDGDLVRQEFPAATAPAKATAVKFFATTTLDRLHWDCVDLQLAAYSVKKEVQNPATGAWASFATVTAGETAHYRITVTNEGTQDLTGITVRDPWCAGTFEPFALAAGANRQLTCDHPDLTVADSGHVNTATVTGVHHPGGTLGDKTASATITVLPPPAIAKIGDFVWADRNRDGLQDPDEPGVAGVKVTLKDGAGGTVGTTTTDDKGKYGFDKLKDGTYQVCFAVPADFTVTRRDAGSDDRDSDADPDGCTAPRTVGGPSHEDFAADLGLLAPTNRIGDFAWADTNGNGQQDAGEPGLAGVKAVLKDVSGKELASAVTGPDGTYGFDGLADGTYQVCFTADGHHPTAKHTGDDPRDSDADPASGCTDPRTLGPGKREDRTVDAGFAATVGE</sequence>
<name>A0A066U153_9PSEU</name>
<evidence type="ECO:0000259" key="8">
    <source>
        <dbReference type="Pfam" id="PF25235"/>
    </source>
</evidence>
<protein>
    <recommendedName>
        <fullName evidence="11">SD-repeat containing protein B domain-containing protein</fullName>
    </recommendedName>
</protein>
<feature type="domain" description="DUF7850" evidence="8">
    <location>
        <begin position="34"/>
        <end position="193"/>
    </location>
</feature>
<keyword evidence="2" id="KW-0964">Secreted</keyword>
<evidence type="ECO:0000256" key="3">
    <source>
        <dbReference type="ARBA" id="ARBA00022729"/>
    </source>
</evidence>
<dbReference type="OrthoDB" id="3169091at2"/>
<feature type="domain" description="SD-repeat containing protein B" evidence="6">
    <location>
        <begin position="429"/>
        <end position="538"/>
    </location>
</feature>
<evidence type="ECO:0008006" key="11">
    <source>
        <dbReference type="Google" id="ProtNLM"/>
    </source>
</evidence>
<dbReference type="NCBIfam" id="TIGR01451">
    <property type="entry name" value="B_ant_repeat"/>
    <property type="match status" value="1"/>
</dbReference>
<dbReference type="InterPro" id="IPR033764">
    <property type="entry name" value="Sdr_B"/>
</dbReference>
<comment type="caution">
    <text evidence="9">The sequence shown here is derived from an EMBL/GenBank/DDBJ whole genome shotgun (WGS) entry which is preliminary data.</text>
</comment>
<dbReference type="AlphaFoldDB" id="A0A066U153"/>
<dbReference type="PANTHER" id="PTHR23303">
    <property type="entry name" value="CARBOXYPEPTIDASE REGULATORY REGION-CONTAINING"/>
    <property type="match status" value="1"/>
</dbReference>
<evidence type="ECO:0000313" key="9">
    <source>
        <dbReference type="EMBL" id="KDN17849.1"/>
    </source>
</evidence>
<feature type="domain" description="SD-repeat containing protein B" evidence="6">
    <location>
        <begin position="313"/>
        <end position="423"/>
    </location>
</feature>
<dbReference type="Pfam" id="PF17210">
    <property type="entry name" value="SdrD_B"/>
    <property type="match status" value="2"/>
</dbReference>
<evidence type="ECO:0000256" key="4">
    <source>
        <dbReference type="SAM" id="MobiDB-lite"/>
    </source>
</evidence>
<keyword evidence="10" id="KW-1185">Reference proteome</keyword>
<dbReference type="Pfam" id="PF25235">
    <property type="entry name" value="DUF7850"/>
    <property type="match status" value="1"/>
</dbReference>
<evidence type="ECO:0000256" key="1">
    <source>
        <dbReference type="ARBA" id="ARBA00004613"/>
    </source>
</evidence>
<evidence type="ECO:0000256" key="2">
    <source>
        <dbReference type="ARBA" id="ARBA00022525"/>
    </source>
</evidence>
<dbReference type="STRING" id="287986.DV20_34075"/>
<feature type="region of interest" description="Disordered" evidence="4">
    <location>
        <begin position="386"/>
        <end position="416"/>
    </location>
</feature>